<evidence type="ECO:0000313" key="6">
    <source>
        <dbReference type="Proteomes" id="UP000184368"/>
    </source>
</evidence>
<dbReference type="RefSeq" id="WP_073043726.1">
    <property type="nucleotide sequence ID" value="NZ_FQUO01000009.1"/>
</dbReference>
<dbReference type="InterPro" id="IPR035386">
    <property type="entry name" value="Arm-DNA-bind_5"/>
</dbReference>
<dbReference type="STRING" id="1302690.BUE76_07730"/>
<proteinExistence type="inferred from homology"/>
<evidence type="ECO:0000256" key="1">
    <source>
        <dbReference type="ARBA" id="ARBA00008857"/>
    </source>
</evidence>
<dbReference type="InterPro" id="IPR025269">
    <property type="entry name" value="SAM-like_dom"/>
</dbReference>
<dbReference type="PANTHER" id="PTHR30349">
    <property type="entry name" value="PHAGE INTEGRASE-RELATED"/>
    <property type="match status" value="1"/>
</dbReference>
<dbReference type="Proteomes" id="UP000184368">
    <property type="component" value="Unassembled WGS sequence"/>
</dbReference>
<keyword evidence="6" id="KW-1185">Reference proteome</keyword>
<keyword evidence="2" id="KW-0238">DNA-binding</keyword>
<dbReference type="InterPro" id="IPR002104">
    <property type="entry name" value="Integrase_catalytic"/>
</dbReference>
<dbReference type="Pfam" id="PF13102">
    <property type="entry name" value="Phage_int_SAM_5"/>
    <property type="match status" value="1"/>
</dbReference>
<dbReference type="GO" id="GO:0015074">
    <property type="term" value="P:DNA integration"/>
    <property type="evidence" value="ECO:0007669"/>
    <property type="project" value="InterPro"/>
</dbReference>
<evidence type="ECO:0000313" key="5">
    <source>
        <dbReference type="EMBL" id="SHF53446.1"/>
    </source>
</evidence>
<dbReference type="Pfam" id="PF17293">
    <property type="entry name" value="Arm-DNA-bind_5"/>
    <property type="match status" value="1"/>
</dbReference>
<dbReference type="OrthoDB" id="892893at2"/>
<dbReference type="GO" id="GO:0006310">
    <property type="term" value="P:DNA recombination"/>
    <property type="evidence" value="ECO:0007669"/>
    <property type="project" value="UniProtKB-KW"/>
</dbReference>
<keyword evidence="3" id="KW-0233">DNA recombination</keyword>
<evidence type="ECO:0000259" key="4">
    <source>
        <dbReference type="PROSITE" id="PS51898"/>
    </source>
</evidence>
<dbReference type="InterPro" id="IPR010998">
    <property type="entry name" value="Integrase_recombinase_N"/>
</dbReference>
<sequence length="409" mass="47111">MRTNNLPRVQFLARASKATPSEVSLYVRIAVGKSRLEIALRRRVPAEAWDQRNGAVKNNRKLMQELNPYLQDVRYRIMEGVRELHLEKKKVTAKAIKNRFLGIDERDYTLCWLMTYHNENMKAVLAPGTLKNYFTTERYLKLFLEQKHRRKDIELSELNYQFITEFEIFLRKTGPLMENNPLTNNGIMKHMERFRKIVTMAAKMEWIPKDPFQQYSLKFQKVDKAFLTPSELDLVETAVLPVAKLNLARDLFVFSCYTGLSYADLMGLSPAHICIGMDGGYWIKTSRLKTDTAVNVPLLPQAMALMNKYREDLRAGVRNRVFPPLSNQKVNAYLKEIAACCGIHKPFSFHTARHTFATTVTLSNGVPIETVSKMLGHTKLSTTQIYARVLERKVGEDMKALSKRLGRGQ</sequence>
<dbReference type="AlphaFoldDB" id="A0A1M5CFJ8"/>
<dbReference type="CDD" id="cd01185">
    <property type="entry name" value="INTN1_C_like"/>
    <property type="match status" value="1"/>
</dbReference>
<dbReference type="GO" id="GO:0003677">
    <property type="term" value="F:DNA binding"/>
    <property type="evidence" value="ECO:0007669"/>
    <property type="project" value="UniProtKB-KW"/>
</dbReference>
<dbReference type="InterPro" id="IPR013762">
    <property type="entry name" value="Integrase-like_cat_sf"/>
</dbReference>
<accession>A0A1M5CFJ8</accession>
<dbReference type="Gene3D" id="1.10.150.130">
    <property type="match status" value="1"/>
</dbReference>
<dbReference type="PANTHER" id="PTHR30349:SF64">
    <property type="entry name" value="PROPHAGE INTEGRASE INTD-RELATED"/>
    <property type="match status" value="1"/>
</dbReference>
<feature type="domain" description="Tyr recombinase" evidence="4">
    <location>
        <begin position="222"/>
        <end position="403"/>
    </location>
</feature>
<evidence type="ECO:0000256" key="2">
    <source>
        <dbReference type="ARBA" id="ARBA00023125"/>
    </source>
</evidence>
<dbReference type="Pfam" id="PF00589">
    <property type="entry name" value="Phage_integrase"/>
    <property type="match status" value="1"/>
</dbReference>
<dbReference type="EMBL" id="FQUO01000009">
    <property type="protein sequence ID" value="SHF53446.1"/>
    <property type="molecule type" value="Genomic_DNA"/>
</dbReference>
<reference evidence="5 6" key="1">
    <citation type="submission" date="2016-11" db="EMBL/GenBank/DDBJ databases">
        <authorList>
            <person name="Jaros S."/>
            <person name="Januszkiewicz K."/>
            <person name="Wedrychowicz H."/>
        </authorList>
    </citation>
    <scope>NUCLEOTIDE SEQUENCE [LARGE SCALE GENOMIC DNA]</scope>
    <source>
        <strain evidence="5 6">DSM 26897</strain>
    </source>
</reference>
<dbReference type="PROSITE" id="PS51898">
    <property type="entry name" value="TYR_RECOMBINASE"/>
    <property type="match status" value="1"/>
</dbReference>
<evidence type="ECO:0000256" key="3">
    <source>
        <dbReference type="ARBA" id="ARBA00023172"/>
    </source>
</evidence>
<dbReference type="InterPro" id="IPR011010">
    <property type="entry name" value="DNA_brk_join_enz"/>
</dbReference>
<dbReference type="SUPFAM" id="SSF56349">
    <property type="entry name" value="DNA breaking-rejoining enzymes"/>
    <property type="match status" value="1"/>
</dbReference>
<dbReference type="InterPro" id="IPR050090">
    <property type="entry name" value="Tyrosine_recombinase_XerCD"/>
</dbReference>
<comment type="similarity">
    <text evidence="1">Belongs to the 'phage' integrase family.</text>
</comment>
<dbReference type="Gene3D" id="1.10.443.10">
    <property type="entry name" value="Intergrase catalytic core"/>
    <property type="match status" value="1"/>
</dbReference>
<gene>
    <name evidence="5" type="ORF">SAMN05444008_10949</name>
</gene>
<organism evidence="5 6">
    <name type="scientific">Cnuella takakiae</name>
    <dbReference type="NCBI Taxonomy" id="1302690"/>
    <lineage>
        <taxon>Bacteria</taxon>
        <taxon>Pseudomonadati</taxon>
        <taxon>Bacteroidota</taxon>
        <taxon>Chitinophagia</taxon>
        <taxon>Chitinophagales</taxon>
        <taxon>Chitinophagaceae</taxon>
        <taxon>Cnuella</taxon>
    </lineage>
</organism>
<name>A0A1M5CFJ8_9BACT</name>
<protein>
    <submittedName>
        <fullName evidence="5">Site-specific recombinase XerD</fullName>
    </submittedName>
</protein>